<keyword evidence="1" id="KW-1133">Transmembrane helix</keyword>
<dbReference type="AlphaFoldDB" id="A0A2P2P446"/>
<proteinExistence type="predicted"/>
<protein>
    <submittedName>
        <fullName evidence="2">Uncharacterized protein</fullName>
    </submittedName>
</protein>
<evidence type="ECO:0000256" key="1">
    <source>
        <dbReference type="SAM" id="Phobius"/>
    </source>
</evidence>
<organism evidence="2">
    <name type="scientific">Rhizophora mucronata</name>
    <name type="common">Asiatic mangrove</name>
    <dbReference type="NCBI Taxonomy" id="61149"/>
    <lineage>
        <taxon>Eukaryota</taxon>
        <taxon>Viridiplantae</taxon>
        <taxon>Streptophyta</taxon>
        <taxon>Embryophyta</taxon>
        <taxon>Tracheophyta</taxon>
        <taxon>Spermatophyta</taxon>
        <taxon>Magnoliopsida</taxon>
        <taxon>eudicotyledons</taxon>
        <taxon>Gunneridae</taxon>
        <taxon>Pentapetalae</taxon>
        <taxon>rosids</taxon>
        <taxon>fabids</taxon>
        <taxon>Malpighiales</taxon>
        <taxon>Rhizophoraceae</taxon>
        <taxon>Rhizophora</taxon>
    </lineage>
</organism>
<accession>A0A2P2P446</accession>
<keyword evidence="1" id="KW-0472">Membrane</keyword>
<keyword evidence="1" id="KW-0812">Transmembrane</keyword>
<sequence length="37" mass="4011">MLYSILTVYISSTTTVILLATLTADGKSSESHRPLVK</sequence>
<name>A0A2P2P446_RHIMU</name>
<dbReference type="EMBL" id="GGEC01069041">
    <property type="protein sequence ID" value="MBX49525.1"/>
    <property type="molecule type" value="Transcribed_RNA"/>
</dbReference>
<feature type="transmembrane region" description="Helical" evidence="1">
    <location>
        <begin position="6"/>
        <end position="24"/>
    </location>
</feature>
<reference evidence="2" key="1">
    <citation type="submission" date="2018-02" db="EMBL/GenBank/DDBJ databases">
        <title>Rhizophora mucronata_Transcriptome.</title>
        <authorList>
            <person name="Meera S.P."/>
            <person name="Sreeshan A."/>
            <person name="Augustine A."/>
        </authorList>
    </citation>
    <scope>NUCLEOTIDE SEQUENCE</scope>
    <source>
        <tissue evidence="2">Leaf</tissue>
    </source>
</reference>
<evidence type="ECO:0000313" key="2">
    <source>
        <dbReference type="EMBL" id="MBX49525.1"/>
    </source>
</evidence>